<dbReference type="Proteomes" id="UP001612741">
    <property type="component" value="Unassembled WGS sequence"/>
</dbReference>
<comment type="caution">
    <text evidence="2">The sequence shown here is derived from an EMBL/GenBank/DDBJ whole genome shotgun (WGS) entry which is preliminary data.</text>
</comment>
<protein>
    <submittedName>
        <fullName evidence="2">Uncharacterized protein</fullName>
    </submittedName>
</protein>
<dbReference type="RefSeq" id="WP_397080921.1">
    <property type="nucleotide sequence ID" value="NZ_JBITGY010000002.1"/>
</dbReference>
<dbReference type="Gene3D" id="1.10.443.10">
    <property type="entry name" value="Intergrase catalytic core"/>
    <property type="match status" value="1"/>
</dbReference>
<name>A0ABW7YPH7_9ACTN</name>
<dbReference type="InterPro" id="IPR013762">
    <property type="entry name" value="Integrase-like_cat_sf"/>
</dbReference>
<sequence length="129" mass="14140">MERSADSYEGWGDVVIFAGCTAALIGEVAGVRRGDINTATWTVHRQTTPSPAAWPARAPRVSAPGRPPSSPRVRELVRRRLDDEPNARLVTDPRGGRISTAVLRDATHWHEVVTELCPERPSRQGLVPN</sequence>
<accession>A0ABW7YPH7</accession>
<keyword evidence="3" id="KW-1185">Reference proteome</keyword>
<feature type="region of interest" description="Disordered" evidence="1">
    <location>
        <begin position="47"/>
        <end position="72"/>
    </location>
</feature>
<feature type="compositionally biased region" description="Low complexity" evidence="1">
    <location>
        <begin position="49"/>
        <end position="64"/>
    </location>
</feature>
<evidence type="ECO:0000256" key="1">
    <source>
        <dbReference type="SAM" id="MobiDB-lite"/>
    </source>
</evidence>
<organism evidence="2 3">
    <name type="scientific">Nonomuraea typhae</name>
    <dbReference type="NCBI Taxonomy" id="2603600"/>
    <lineage>
        <taxon>Bacteria</taxon>
        <taxon>Bacillati</taxon>
        <taxon>Actinomycetota</taxon>
        <taxon>Actinomycetes</taxon>
        <taxon>Streptosporangiales</taxon>
        <taxon>Streptosporangiaceae</taxon>
        <taxon>Nonomuraea</taxon>
    </lineage>
</organism>
<dbReference type="EMBL" id="JBITGY010000002">
    <property type="protein sequence ID" value="MFI6497813.1"/>
    <property type="molecule type" value="Genomic_DNA"/>
</dbReference>
<reference evidence="2 3" key="1">
    <citation type="submission" date="2024-10" db="EMBL/GenBank/DDBJ databases">
        <title>The Natural Products Discovery Center: Release of the First 8490 Sequenced Strains for Exploring Actinobacteria Biosynthetic Diversity.</title>
        <authorList>
            <person name="Kalkreuter E."/>
            <person name="Kautsar S.A."/>
            <person name="Yang D."/>
            <person name="Bader C.D."/>
            <person name="Teijaro C.N."/>
            <person name="Fluegel L."/>
            <person name="Davis C.M."/>
            <person name="Simpson J.R."/>
            <person name="Lauterbach L."/>
            <person name="Steele A.D."/>
            <person name="Gui C."/>
            <person name="Meng S."/>
            <person name="Li G."/>
            <person name="Viehrig K."/>
            <person name="Ye F."/>
            <person name="Su P."/>
            <person name="Kiefer A.F."/>
            <person name="Nichols A."/>
            <person name="Cepeda A.J."/>
            <person name="Yan W."/>
            <person name="Fan B."/>
            <person name="Jiang Y."/>
            <person name="Adhikari A."/>
            <person name="Zheng C.-J."/>
            <person name="Schuster L."/>
            <person name="Cowan T.M."/>
            <person name="Smanski M.J."/>
            <person name="Chevrette M.G."/>
            <person name="De Carvalho L.P.S."/>
            <person name="Shen B."/>
        </authorList>
    </citation>
    <scope>NUCLEOTIDE SEQUENCE [LARGE SCALE GENOMIC DNA]</scope>
    <source>
        <strain evidence="2 3">NPDC050545</strain>
    </source>
</reference>
<proteinExistence type="predicted"/>
<evidence type="ECO:0000313" key="2">
    <source>
        <dbReference type="EMBL" id="MFI6497813.1"/>
    </source>
</evidence>
<gene>
    <name evidence="2" type="ORF">ACIBG2_10530</name>
</gene>
<evidence type="ECO:0000313" key="3">
    <source>
        <dbReference type="Proteomes" id="UP001612741"/>
    </source>
</evidence>